<feature type="transmembrane region" description="Helical" evidence="6">
    <location>
        <begin position="157"/>
        <end position="177"/>
    </location>
</feature>
<comment type="subcellular location">
    <subcellularLocation>
        <location evidence="1">Membrane</location>
        <topology evidence="1">Multi-pass membrane protein</topology>
    </subcellularLocation>
</comment>
<keyword evidence="2" id="KW-0813">Transport</keyword>
<sequence>MKEKELVENTESLSKDKIDYLKKIGPGVITGAADDDPSGITTYSQTGAQYGTGLLWMALWIYPLVSTVQEMCARIAMVTGRGLASNIKRNFPKKILYICTILLFFANTLNIGADLGAMAKAVQLLAPKASFVFLVIFTGIAGLLLEIIVPYRIYTKYLKWLVIAVFSYIVTGLIIHMDWSLLLRDGIIPHITFSKTQILLITGILGTTISPYLFFWQTSEEIEEEIMDGKKTLASRKGTTHSEIKEMRMDIWVGMFLSNLVMFFIIAVCANTLFVNGITNIETAADAALALKPLAGSFATLLFAIGIIGTGLLAIPVLAGSTAYAITESFGWKEGLYRKWKTAHAFYGVIAVSIIIGIILNFIGIDPIKALLYSAIANGIVAPVILVFIVKISSSQKIMGEFKNKPITKTLGWIATILMSITAVAATISLF</sequence>
<feature type="transmembrane region" description="Helical" evidence="6">
    <location>
        <begin position="371"/>
        <end position="390"/>
    </location>
</feature>
<feature type="transmembrane region" description="Helical" evidence="6">
    <location>
        <begin position="197"/>
        <end position="216"/>
    </location>
</feature>
<evidence type="ECO:0000256" key="1">
    <source>
        <dbReference type="ARBA" id="ARBA00004141"/>
    </source>
</evidence>
<organism evidence="7 8">
    <name type="scientific">Candidatus Nomurabacteria bacterium GW2011_GWE1_35_16</name>
    <dbReference type="NCBI Taxonomy" id="1618761"/>
    <lineage>
        <taxon>Bacteria</taxon>
        <taxon>Candidatus Nomuraibacteriota</taxon>
    </lineage>
</organism>
<dbReference type="GO" id="GO:0015086">
    <property type="term" value="F:cadmium ion transmembrane transporter activity"/>
    <property type="evidence" value="ECO:0007669"/>
    <property type="project" value="TreeGrafter"/>
</dbReference>
<evidence type="ECO:0000256" key="4">
    <source>
        <dbReference type="ARBA" id="ARBA00022989"/>
    </source>
</evidence>
<keyword evidence="5 6" id="KW-0472">Membrane</keyword>
<accession>A0A0G0EG45</accession>
<protein>
    <submittedName>
        <fullName evidence="7">Natural resistance-associated macrophage protein</fullName>
    </submittedName>
</protein>
<dbReference type="GO" id="GO:0005384">
    <property type="term" value="F:manganese ion transmembrane transporter activity"/>
    <property type="evidence" value="ECO:0007669"/>
    <property type="project" value="TreeGrafter"/>
</dbReference>
<feature type="transmembrane region" description="Helical" evidence="6">
    <location>
        <begin position="95"/>
        <end position="113"/>
    </location>
</feature>
<dbReference type="GO" id="GO:0005886">
    <property type="term" value="C:plasma membrane"/>
    <property type="evidence" value="ECO:0007669"/>
    <property type="project" value="TreeGrafter"/>
</dbReference>
<feature type="transmembrane region" description="Helical" evidence="6">
    <location>
        <begin position="411"/>
        <end position="430"/>
    </location>
</feature>
<dbReference type="InterPro" id="IPR001046">
    <property type="entry name" value="NRAMP_fam"/>
</dbReference>
<evidence type="ECO:0000256" key="6">
    <source>
        <dbReference type="SAM" id="Phobius"/>
    </source>
</evidence>
<comment type="caution">
    <text evidence="7">The sequence shown here is derived from an EMBL/GenBank/DDBJ whole genome shotgun (WGS) entry which is preliminary data.</text>
</comment>
<dbReference type="PANTHER" id="PTHR11706">
    <property type="entry name" value="SOLUTE CARRIER PROTEIN FAMILY 11 MEMBER"/>
    <property type="match status" value="1"/>
</dbReference>
<evidence type="ECO:0000256" key="3">
    <source>
        <dbReference type="ARBA" id="ARBA00022692"/>
    </source>
</evidence>
<feature type="transmembrane region" description="Helical" evidence="6">
    <location>
        <begin position="345"/>
        <end position="365"/>
    </location>
</feature>
<evidence type="ECO:0000313" key="8">
    <source>
        <dbReference type="Proteomes" id="UP000034952"/>
    </source>
</evidence>
<dbReference type="GO" id="GO:0034755">
    <property type="term" value="P:iron ion transmembrane transport"/>
    <property type="evidence" value="ECO:0007669"/>
    <property type="project" value="TreeGrafter"/>
</dbReference>
<name>A0A0G0EG45_9BACT</name>
<gene>
    <name evidence="7" type="ORF">UR64_C0009G0015</name>
</gene>
<evidence type="ECO:0000256" key="5">
    <source>
        <dbReference type="ARBA" id="ARBA00023136"/>
    </source>
</evidence>
<feature type="transmembrane region" description="Helical" evidence="6">
    <location>
        <begin position="294"/>
        <end position="324"/>
    </location>
</feature>
<keyword evidence="4 6" id="KW-1133">Transmembrane helix</keyword>
<evidence type="ECO:0000313" key="7">
    <source>
        <dbReference type="EMBL" id="KKP66312.1"/>
    </source>
</evidence>
<dbReference type="PATRIC" id="fig|1618761.3.peg.472"/>
<evidence type="ECO:0000256" key="2">
    <source>
        <dbReference type="ARBA" id="ARBA00022448"/>
    </source>
</evidence>
<dbReference type="PANTHER" id="PTHR11706:SF33">
    <property type="entry name" value="NATURAL RESISTANCE-ASSOCIATED MACROPHAGE PROTEIN 2"/>
    <property type="match status" value="1"/>
</dbReference>
<keyword evidence="3 6" id="KW-0812">Transmembrane</keyword>
<dbReference type="Pfam" id="PF01566">
    <property type="entry name" value="Nramp"/>
    <property type="match status" value="1"/>
</dbReference>
<dbReference type="EMBL" id="LBPY01000009">
    <property type="protein sequence ID" value="KKP66312.1"/>
    <property type="molecule type" value="Genomic_DNA"/>
</dbReference>
<feature type="transmembrane region" description="Helical" evidence="6">
    <location>
        <begin position="251"/>
        <end position="274"/>
    </location>
</feature>
<dbReference type="AlphaFoldDB" id="A0A0G0EG45"/>
<dbReference type="Proteomes" id="UP000034952">
    <property type="component" value="Unassembled WGS sequence"/>
</dbReference>
<proteinExistence type="predicted"/>
<reference evidence="7 8" key="1">
    <citation type="journal article" date="2015" name="Nature">
        <title>rRNA introns, odd ribosomes, and small enigmatic genomes across a large radiation of phyla.</title>
        <authorList>
            <person name="Brown C.T."/>
            <person name="Hug L.A."/>
            <person name="Thomas B.C."/>
            <person name="Sharon I."/>
            <person name="Castelle C.J."/>
            <person name="Singh A."/>
            <person name="Wilkins M.J."/>
            <person name="Williams K.H."/>
            <person name="Banfield J.F."/>
        </authorList>
    </citation>
    <scope>NUCLEOTIDE SEQUENCE [LARGE SCALE GENOMIC DNA]</scope>
</reference>
<feature type="transmembrane region" description="Helical" evidence="6">
    <location>
        <begin position="125"/>
        <end position="145"/>
    </location>
</feature>